<sequence>MTGLITTIWDLPAQDPAPPGGDGGGGDGGGGGGLVGDVAGSIAESAFSSAMQAVWDSAIWLLKGGFDLADRVSQVTPGDLTGNDADNPDAIPGAPAPPAPPEGAQSAVDLGSLWSTMIWLAALIALGLFFYQLATVAVRGGGGMFRAVTGPAQFGIALAVTTGAVAALLTGADGLTTLFLSNLGEQGSFTAILDNPAVADRFGDNPDLGEDVEEGVRSMILGIAALFGVIPAALGFALAMIFRAAAIMVLIATIPIAAACLISDSTASMFWRVVRWLLAAVLLKPALALVVVIGVNIMSRTDGVAGLLAGTAVLLISLFCPMVLYRLLAFVDPGTGAGMAVRSGGGSRSGGEPGGDNGTSEMINNARATQKAYDIGSAGSGGGSAAGGELGGSTAATGAASGGAGAGGAAAGGSAGGAAGGGAAGGGAAAGGAAAGAGVAGGAVAAAAVGGYLATKAAGQAAGGYASSQMAQTGIGHPGPAPASGAGSGQISSAAGGAYGGATATSDWSGQPPTSDSGPVEPGDTASGGGSGPEPPPDPGPPEAGHPDPGAGTDPGPETRPPEPPPANAGTDGASTTPAPDTPNTPSPGPAPEPEPERPAHPDTDREDGRR</sequence>
<dbReference type="AlphaFoldDB" id="A0A1Y2MJ66"/>
<dbReference type="InterPro" id="IPR045782">
    <property type="entry name" value="TrbL_3"/>
</dbReference>
<feature type="transmembrane region" description="Helical" evidence="2">
    <location>
        <begin position="117"/>
        <end position="138"/>
    </location>
</feature>
<feature type="region of interest" description="Disordered" evidence="1">
    <location>
        <begin position="471"/>
        <end position="611"/>
    </location>
</feature>
<dbReference type="Proteomes" id="UP000194360">
    <property type="component" value="Unassembled WGS sequence"/>
</dbReference>
<feature type="compositionally biased region" description="Gly residues" evidence="1">
    <location>
        <begin position="20"/>
        <end position="33"/>
    </location>
</feature>
<feature type="transmembrane region" description="Helical" evidence="2">
    <location>
        <begin position="249"/>
        <end position="270"/>
    </location>
</feature>
<keyword evidence="2" id="KW-0812">Transmembrane</keyword>
<feature type="compositionally biased region" description="Gly residues" evidence="1">
    <location>
        <begin position="343"/>
        <end position="357"/>
    </location>
</feature>
<keyword evidence="4" id="KW-1185">Reference proteome</keyword>
<feature type="compositionally biased region" description="Pro residues" evidence="1">
    <location>
        <begin position="580"/>
        <end position="593"/>
    </location>
</feature>
<feature type="compositionally biased region" description="Pro residues" evidence="1">
    <location>
        <begin position="533"/>
        <end position="544"/>
    </location>
</feature>
<feature type="compositionally biased region" description="Polar residues" evidence="1">
    <location>
        <begin position="507"/>
        <end position="517"/>
    </location>
</feature>
<comment type="caution">
    <text evidence="3">The sequence shown here is derived from an EMBL/GenBank/DDBJ whole genome shotgun (WGS) entry which is preliminary data.</text>
</comment>
<feature type="compositionally biased region" description="Basic and acidic residues" evidence="1">
    <location>
        <begin position="595"/>
        <end position="611"/>
    </location>
</feature>
<dbReference type="OrthoDB" id="4855643at2"/>
<feature type="region of interest" description="Disordered" evidence="1">
    <location>
        <begin position="342"/>
        <end position="362"/>
    </location>
</feature>
<dbReference type="Pfam" id="PF19590">
    <property type="entry name" value="TrbL_3"/>
    <property type="match status" value="1"/>
</dbReference>
<dbReference type="STRING" id="2074.BG845_06352"/>
<feature type="compositionally biased region" description="Low complexity" evidence="1">
    <location>
        <begin position="547"/>
        <end position="556"/>
    </location>
</feature>
<feature type="region of interest" description="Disordered" evidence="1">
    <location>
        <begin position="9"/>
        <end position="33"/>
    </location>
</feature>
<feature type="transmembrane region" description="Helical" evidence="2">
    <location>
        <begin position="276"/>
        <end position="297"/>
    </location>
</feature>
<evidence type="ECO:0000313" key="4">
    <source>
        <dbReference type="Proteomes" id="UP000194360"/>
    </source>
</evidence>
<gene>
    <name evidence="3" type="ORF">BG845_06352</name>
</gene>
<protein>
    <submittedName>
        <fullName evidence="3">TrbL/VirB6 plasmid conjugal transfer protein</fullName>
    </submittedName>
</protein>
<feature type="region of interest" description="Disordered" evidence="1">
    <location>
        <begin position="77"/>
        <end position="104"/>
    </location>
</feature>
<feature type="compositionally biased region" description="Pro residues" evidence="1">
    <location>
        <begin position="558"/>
        <end position="567"/>
    </location>
</feature>
<evidence type="ECO:0000256" key="2">
    <source>
        <dbReference type="SAM" id="Phobius"/>
    </source>
</evidence>
<reference evidence="3 4" key="1">
    <citation type="submission" date="2016-09" db="EMBL/GenBank/DDBJ databases">
        <title>Pseudonocardia autotrophica DSM535, a candidate organism with high potential of specific P450 cytochromes.</title>
        <authorList>
            <person name="Grumaz C."/>
            <person name="Vainshtein Y."/>
            <person name="Kirstahler P."/>
            <person name="Sohn K."/>
        </authorList>
    </citation>
    <scope>NUCLEOTIDE SEQUENCE [LARGE SCALE GENOMIC DNA]</scope>
    <source>
        <strain evidence="3 4">DSM 535</strain>
    </source>
</reference>
<organism evidence="3 4">
    <name type="scientific">Pseudonocardia autotrophica</name>
    <name type="common">Amycolata autotrophica</name>
    <name type="synonym">Nocardia autotrophica</name>
    <dbReference type="NCBI Taxonomy" id="2074"/>
    <lineage>
        <taxon>Bacteria</taxon>
        <taxon>Bacillati</taxon>
        <taxon>Actinomycetota</taxon>
        <taxon>Actinomycetes</taxon>
        <taxon>Pseudonocardiales</taxon>
        <taxon>Pseudonocardiaceae</taxon>
        <taxon>Pseudonocardia</taxon>
    </lineage>
</organism>
<dbReference type="RefSeq" id="WP_085916405.1">
    <property type="nucleotide sequence ID" value="NZ_AP018921.1"/>
</dbReference>
<feature type="transmembrane region" description="Helical" evidence="2">
    <location>
        <begin position="304"/>
        <end position="325"/>
    </location>
</feature>
<dbReference type="EMBL" id="MIGB01000059">
    <property type="protein sequence ID" value="OSY35039.1"/>
    <property type="molecule type" value="Genomic_DNA"/>
</dbReference>
<name>A0A1Y2MJ66_PSEAH</name>
<keyword evidence="2" id="KW-1133">Transmembrane helix</keyword>
<accession>A0A1Y2MJ66</accession>
<feature type="compositionally biased region" description="Low complexity" evidence="1">
    <location>
        <begin position="482"/>
        <end position="506"/>
    </location>
</feature>
<keyword evidence="2" id="KW-0472">Membrane</keyword>
<feature type="transmembrane region" description="Helical" evidence="2">
    <location>
        <begin position="219"/>
        <end position="242"/>
    </location>
</feature>
<proteinExistence type="predicted"/>
<evidence type="ECO:0000313" key="3">
    <source>
        <dbReference type="EMBL" id="OSY35039.1"/>
    </source>
</evidence>
<evidence type="ECO:0000256" key="1">
    <source>
        <dbReference type="SAM" id="MobiDB-lite"/>
    </source>
</evidence>
<feature type="compositionally biased region" description="Low complexity" evidence="1">
    <location>
        <begin position="83"/>
        <end position="93"/>
    </location>
</feature>
<feature type="transmembrane region" description="Helical" evidence="2">
    <location>
        <begin position="150"/>
        <end position="172"/>
    </location>
</feature>